<keyword evidence="1" id="KW-0812">Transmembrane</keyword>
<name>A0A1Q2HU25_9CORY</name>
<keyword evidence="1" id="KW-0472">Membrane</keyword>
<dbReference type="OrthoDB" id="153031at2"/>
<keyword evidence="3" id="KW-1185">Reference proteome</keyword>
<dbReference type="Proteomes" id="UP000217209">
    <property type="component" value="Chromosome"/>
</dbReference>
<evidence type="ECO:0000313" key="2">
    <source>
        <dbReference type="EMBL" id="AQQ14331.1"/>
    </source>
</evidence>
<reference evidence="2 3" key="1">
    <citation type="submission" date="2016-12" db="EMBL/GenBank/DDBJ databases">
        <authorList>
            <person name="Song W.-J."/>
            <person name="Kurnit D.M."/>
        </authorList>
    </citation>
    <scope>NUCLEOTIDE SEQUENCE [LARGE SCALE GENOMIC DNA]</scope>
    <source>
        <strain evidence="2 3">DSM 30827</strain>
    </source>
</reference>
<accession>A0A1Q2HU25</accession>
<gene>
    <name evidence="2" type="ORF">CGLAU_01720</name>
</gene>
<feature type="transmembrane region" description="Helical" evidence="1">
    <location>
        <begin position="7"/>
        <end position="29"/>
    </location>
</feature>
<feature type="transmembrane region" description="Helical" evidence="1">
    <location>
        <begin position="282"/>
        <end position="305"/>
    </location>
</feature>
<dbReference type="Pfam" id="PF11271">
    <property type="entry name" value="PorA"/>
    <property type="match status" value="1"/>
</dbReference>
<dbReference type="RefSeq" id="WP_095659189.1">
    <property type="nucleotide sequence ID" value="NZ_CP019688.1"/>
</dbReference>
<dbReference type="InterPro" id="IPR021424">
    <property type="entry name" value="PorA"/>
</dbReference>
<dbReference type="AlphaFoldDB" id="A0A1Q2HU25"/>
<dbReference type="EMBL" id="CP019688">
    <property type="protein sequence ID" value="AQQ14331.1"/>
    <property type="molecule type" value="Genomic_DNA"/>
</dbReference>
<evidence type="ECO:0000313" key="3">
    <source>
        <dbReference type="Proteomes" id="UP000217209"/>
    </source>
</evidence>
<evidence type="ECO:0008006" key="4">
    <source>
        <dbReference type="Google" id="ProtNLM"/>
    </source>
</evidence>
<proteinExistence type="predicted"/>
<sequence length="309" mass="33241">MQQSRIWSALFVGLGVALIVGGLVAPRFLLGDGRLPLDLGDVTWTIEDPNGMRDGKSAPVTRQLHLEIRDPSDADVASVRVGDSVRAGEAGSDFDNLATASTWAFEMDRVTGQASSPAQVQLIMGMPATEVDIEGVWLKFPADVRKETYDVFDTTLRGTAPAEFIAEEEIAGRTIYRFRQHIAPTNIAQRYADPLNTGIEEGPDGEQIRTFLFHSAERELLVDQVSGLVVGIEEKVDQYYGDASGKGIQNIVLYDGTMDPAQVEALVQGLGNVTSAARSKTITWIAIGLGVLLAIAGLIGTVAGARRRS</sequence>
<dbReference type="KEGG" id="cgv:CGLAU_01720"/>
<evidence type="ECO:0000256" key="1">
    <source>
        <dbReference type="SAM" id="Phobius"/>
    </source>
</evidence>
<organism evidence="2 3">
    <name type="scientific">Corynebacterium glaucum</name>
    <dbReference type="NCBI Taxonomy" id="187491"/>
    <lineage>
        <taxon>Bacteria</taxon>
        <taxon>Bacillati</taxon>
        <taxon>Actinomycetota</taxon>
        <taxon>Actinomycetes</taxon>
        <taxon>Mycobacteriales</taxon>
        <taxon>Corynebacteriaceae</taxon>
        <taxon>Corynebacterium</taxon>
    </lineage>
</organism>
<keyword evidence="1" id="KW-1133">Transmembrane helix</keyword>
<protein>
    <recommendedName>
        <fullName evidence="4">DUF3068 domain-containing protein</fullName>
    </recommendedName>
</protein>